<dbReference type="InterPro" id="IPR042104">
    <property type="entry name" value="PKS_dehydratase_sf"/>
</dbReference>
<dbReference type="PROSITE" id="PS52019">
    <property type="entry name" value="PKS_MFAS_DH"/>
    <property type="match status" value="2"/>
</dbReference>
<dbReference type="InterPro" id="IPR014031">
    <property type="entry name" value="Ketoacyl_synth_C"/>
</dbReference>
<dbReference type="PANTHER" id="PTHR43775">
    <property type="entry name" value="FATTY ACID SYNTHASE"/>
    <property type="match status" value="1"/>
</dbReference>
<dbReference type="Gene3D" id="3.40.50.720">
    <property type="entry name" value="NAD(P)-binding Rossmann-like Domain"/>
    <property type="match status" value="2"/>
</dbReference>
<dbReference type="InterPro" id="IPR049552">
    <property type="entry name" value="PKS_DH_N"/>
</dbReference>
<dbReference type="InterPro" id="IPR055123">
    <property type="entry name" value="SpnB-like_Rossmann"/>
</dbReference>
<dbReference type="SUPFAM" id="SSF52151">
    <property type="entry name" value="FabD/lysophospholipase-like"/>
    <property type="match status" value="1"/>
</dbReference>
<dbReference type="Gene3D" id="1.10.1200.10">
    <property type="entry name" value="ACP-like"/>
    <property type="match status" value="2"/>
</dbReference>
<dbReference type="InterPro" id="IPR014043">
    <property type="entry name" value="Acyl_transferase_dom"/>
</dbReference>
<feature type="domain" description="Carrier" evidence="7">
    <location>
        <begin position="819"/>
        <end position="894"/>
    </location>
</feature>
<dbReference type="InterPro" id="IPR014030">
    <property type="entry name" value="Ketoacyl_synth_N"/>
</dbReference>
<feature type="region of interest" description="N-terminal hotdog fold" evidence="5">
    <location>
        <begin position="1845"/>
        <end position="1968"/>
    </location>
</feature>
<protein>
    <submittedName>
        <fullName evidence="10">SDR family NAD(P)-dependent oxidoreductase</fullName>
    </submittedName>
</protein>
<dbReference type="Pfam" id="PF02801">
    <property type="entry name" value="Ketoacyl-synt_C"/>
    <property type="match status" value="1"/>
</dbReference>
<dbReference type="InterPro" id="IPR016036">
    <property type="entry name" value="Malonyl_transacylase_ACP-bd"/>
</dbReference>
<keyword evidence="4" id="KW-0012">Acyltransferase</keyword>
<dbReference type="PROSITE" id="PS00012">
    <property type="entry name" value="PHOSPHOPANTETHEINE"/>
    <property type="match status" value="2"/>
</dbReference>
<dbReference type="SUPFAM" id="SSF53901">
    <property type="entry name" value="Thiolase-like"/>
    <property type="match status" value="1"/>
</dbReference>
<dbReference type="PROSITE" id="PS50075">
    <property type="entry name" value="CARRIER"/>
    <property type="match status" value="2"/>
</dbReference>
<dbReference type="InterPro" id="IPR049900">
    <property type="entry name" value="PKS_mFAS_DH"/>
</dbReference>
<evidence type="ECO:0000313" key="11">
    <source>
        <dbReference type="Proteomes" id="UP001518872"/>
    </source>
</evidence>
<dbReference type="InterPro" id="IPR036736">
    <property type="entry name" value="ACP-like_sf"/>
</dbReference>
<dbReference type="InterPro" id="IPR016035">
    <property type="entry name" value="Acyl_Trfase/lysoPLipase"/>
</dbReference>
<dbReference type="Pfam" id="PF21089">
    <property type="entry name" value="PKS_DH_N"/>
    <property type="match status" value="2"/>
</dbReference>
<dbReference type="Pfam" id="PF16197">
    <property type="entry name" value="KAsynt_C_assoc"/>
    <property type="match status" value="1"/>
</dbReference>
<dbReference type="Gene3D" id="3.40.366.10">
    <property type="entry name" value="Malonyl-Coenzyme A Acyl Carrier Protein, domain 2"/>
    <property type="match status" value="1"/>
</dbReference>
<dbReference type="RefSeq" id="WP_204928208.1">
    <property type="nucleotide sequence ID" value="NZ_JAFEUC010000019.1"/>
</dbReference>
<keyword evidence="2" id="KW-0597">Phosphoprotein</keyword>
<dbReference type="SMART" id="SM00823">
    <property type="entry name" value="PKS_PP"/>
    <property type="match status" value="2"/>
</dbReference>
<dbReference type="Pfam" id="PF00698">
    <property type="entry name" value="Acyl_transf_1"/>
    <property type="match status" value="1"/>
</dbReference>
<dbReference type="Proteomes" id="UP001518872">
    <property type="component" value="Unassembled WGS sequence"/>
</dbReference>
<feature type="region of interest" description="Disordered" evidence="6">
    <location>
        <begin position="2311"/>
        <end position="2347"/>
    </location>
</feature>
<feature type="region of interest" description="Disordered" evidence="6">
    <location>
        <begin position="1340"/>
        <end position="1377"/>
    </location>
</feature>
<accession>A0ABS2J1R7</accession>
<feature type="region of interest" description="C-terminal hotdog fold" evidence="5">
    <location>
        <begin position="1982"/>
        <end position="2120"/>
    </location>
</feature>
<dbReference type="Gene3D" id="3.10.129.110">
    <property type="entry name" value="Polyketide synthase dehydratase"/>
    <property type="match status" value="2"/>
</dbReference>
<dbReference type="SUPFAM" id="SSF47336">
    <property type="entry name" value="ACP-like"/>
    <property type="match status" value="2"/>
</dbReference>
<name>A0ABS2J1R7_9ACTN</name>
<keyword evidence="11" id="KW-1185">Reference proteome</keyword>
<dbReference type="Pfam" id="PF08659">
    <property type="entry name" value="KR"/>
    <property type="match status" value="2"/>
</dbReference>
<dbReference type="Gene3D" id="3.40.47.10">
    <property type="match status" value="1"/>
</dbReference>
<dbReference type="InterPro" id="IPR036291">
    <property type="entry name" value="NAD(P)-bd_dom_sf"/>
</dbReference>
<dbReference type="SMART" id="SM01294">
    <property type="entry name" value="PKS_PP_betabranch"/>
    <property type="match status" value="1"/>
</dbReference>
<dbReference type="Gene3D" id="3.30.70.3290">
    <property type="match status" value="2"/>
</dbReference>
<keyword evidence="1" id="KW-0596">Phosphopantetheine</keyword>
<dbReference type="EMBL" id="JAFEUC010000019">
    <property type="protein sequence ID" value="MBM7080473.1"/>
    <property type="molecule type" value="Genomic_DNA"/>
</dbReference>
<feature type="region of interest" description="N-terminal hotdog fold" evidence="5">
    <location>
        <begin position="77"/>
        <end position="199"/>
    </location>
</feature>
<dbReference type="SMART" id="SM00825">
    <property type="entry name" value="PKS_KS"/>
    <property type="match status" value="1"/>
</dbReference>
<dbReference type="SUPFAM" id="SSF51735">
    <property type="entry name" value="NAD(P)-binding Rossmann-fold domains"/>
    <property type="match status" value="4"/>
</dbReference>
<dbReference type="InterPro" id="IPR020841">
    <property type="entry name" value="PKS_Beta-ketoAc_synthase_dom"/>
</dbReference>
<dbReference type="Pfam" id="PF00550">
    <property type="entry name" value="PP-binding"/>
    <property type="match status" value="2"/>
</dbReference>
<dbReference type="InterPro" id="IPR049551">
    <property type="entry name" value="PKS_DH_C"/>
</dbReference>
<gene>
    <name evidence="10" type="ORF">JQX11_29570</name>
</gene>
<dbReference type="SUPFAM" id="SSF55048">
    <property type="entry name" value="Probable ACP-binding domain of malonyl-CoA ACP transacylase"/>
    <property type="match status" value="1"/>
</dbReference>
<proteinExistence type="predicted"/>
<dbReference type="InterPro" id="IPR050091">
    <property type="entry name" value="PKS_NRPS_Biosynth_Enz"/>
</dbReference>
<feature type="compositionally biased region" description="Low complexity" evidence="6">
    <location>
        <begin position="2311"/>
        <end position="2323"/>
    </location>
</feature>
<feature type="domain" description="PKS/mFAS DH" evidence="9">
    <location>
        <begin position="77"/>
        <end position="351"/>
    </location>
</feature>
<dbReference type="PROSITE" id="PS00606">
    <property type="entry name" value="KS3_1"/>
    <property type="match status" value="1"/>
</dbReference>
<feature type="domain" description="Ketosynthase family 3 (KS3)" evidence="8">
    <location>
        <begin position="913"/>
        <end position="1340"/>
    </location>
</feature>
<evidence type="ECO:0000256" key="3">
    <source>
        <dbReference type="ARBA" id="ARBA00022679"/>
    </source>
</evidence>
<dbReference type="InterPro" id="IPR057326">
    <property type="entry name" value="KR_dom"/>
</dbReference>
<dbReference type="InterPro" id="IPR016039">
    <property type="entry name" value="Thiolase-like"/>
</dbReference>
<evidence type="ECO:0000313" key="10">
    <source>
        <dbReference type="EMBL" id="MBM7080473.1"/>
    </source>
</evidence>
<dbReference type="InterPro" id="IPR006162">
    <property type="entry name" value="Ppantetheine_attach_site"/>
</dbReference>
<feature type="domain" description="Carrier" evidence="7">
    <location>
        <begin position="2638"/>
        <end position="2713"/>
    </location>
</feature>
<dbReference type="PANTHER" id="PTHR43775:SF51">
    <property type="entry name" value="INACTIVE PHENOLPHTHIOCEROL SYNTHESIS POLYKETIDE SYNTHASE TYPE I PKS1-RELATED"/>
    <property type="match status" value="1"/>
</dbReference>
<dbReference type="InterPro" id="IPR001227">
    <property type="entry name" value="Ac_transferase_dom_sf"/>
</dbReference>
<sequence length="2800" mass="287999">MLGSGGVVVPTLRRGEGGVGRVLLSLGEAFVSGVGVDWERVVGAGRLVEVPTYAFQGERYWLEAPRNTGDDATRTGHALLDAATELPGSGGVVLTGRVSLTGQPWLRDHAVGDTVVLPGTAFLDMALRAGDEVGCDHVDELTLHQPLVLTTGSTQLRAVVDAADDAGRRPVSLFARSGPAGTAWTTCAVGVLSDSADRAPAEGLADTWPPADAEPVDCADLYPDLAARGYHYGPAFQGVQAAWRRGNQVFAEVALAPEQHAGVTAFAIHPALLDAALHAGLTDPQAPDAPVELPFAWSGVALHRTAATSARVQLTRTAPGVLHLVVTDPTGAALATVDSLAMRPLSGDLRGPATDGGLYAITWSPAGERGVTDADPADASGQQVLDLTGRAVDLTDGDVAEATRSVVHGVHAEVTRWLAGADTDGSPDRTHPSKLVVLTRAGVAVRPGEDVDPAAAAVWGLLRTAQLEHPDRIVLIDLDDDGRSRAAVDVAARGTEPQVAIRAGVDHRPRLTPVAPNGGTTPTVATRTDGTVLITGASGVLGGVFARHLAARYPTQRLLLVARRGADAPGMAELTAALGDLDARVEVAACDVTDRSQLARLLDAIPAAHPLTAVLHAAGVLDDGLFTSLRPEQLDAVLRPKTAAWHLHESTRDLDLAEFVLFSSVTATLGNAGQANYTAANGFLDGLAAHRRAHGLPATSIAWGLWATASGMTAHLSRADLSRLGRDGIGALDEAAGLALFEAVRAEDPTAAQPRPATVVAARLDEAALRAKATAGLLPALFGDLVRVAPRRVRATAGVDTGQSWERRMAALPAARRREAVTELLRGAVLTVLGHDPAGTMEADRTFKDFGFDSLSAVELRNRIGAATGITLPVTLVFDHPTPAALAEHLEQRVSGGTGPAPTPVAPTVGPADEPIAIVAMGCRYPGGVESPEQLWRLVADGVDAVGGFPRNRGWDMSGLLDTGSDGPGTSHADQGGFLYDADRFDADFFGINPREAAAMDPQQRLLLQTAWETFERAGLPSATLRGSRTGVFVGVMYGDYGARLAAAPESAEGYLYNGSAGSVASGRIAYTFGLEGPAVTVDTACSSSLVSVHLAAQALRRGECTMALAGGVTVMATPKTFIEFSRQGALSADGRCRAFSSSATGTGWAEGVGLLLLERLSDAERNGHEVLAVLSGSAVNQDGASNGMTAPNGTAQRAVIRQALASAGLTGVDVDAVEAHGTGTRLGDPIEAEALIATYGAGRSPQTPLWLGSLKSNIGHAQAAAGVGGVIKMVLAMRHGILPRTLHVQEPTPHVDWSAGVVRLLDEAREWVGAADRPRRAGVSSFGISGTNAHVIVEAPAPAGRPGGDDPGTPSPDPAQGRSGGDPGTDDGVAGATPVVVPLSARTVEALRGQARRLADALAGPPAGETGPDGRRALADTAYTLGRRAVFAHRAVLVCRDRDGLLAGLSALADGGVAGGVVAGRGAPGGLALMFTGQGSQRPGMGAELYATEPVFAAAFDEVCAHLDPHLDRPLREVVFAAPGSADAALLDRTRYTQAALFAVQTALYRLVERAGVVADRLIGHSIGEVVAAHVAGVLTLADACRLVAARGRLMESAPEGGAMVSIRADEPTVTALLGPDADRLSIAGINGPESVVVSGDAAAAQRVVERCRADGIGTRRLRVSHAFHSAHMDGVLAEFVDLAGALTFHEPEIPIVSNVTGRTATTEELTSPDYWARHLRGTVRFHEGVRTLHADGVRLFVELGPDPVLAAMVQGSIGGAEPAPVTVAALRTGQPEQDTFATTVATVLANAEHPDPAAVLAARNPAGRLVALPTYPFQATRHWLDAPAPAGDTRAAGQDAADHPLLGAVVELADGAGELLTGRLSVADQPWLADHAVGGVVTLPGAAIADLAVRAGDQVGCGRVDELTFRAPIVLAVQEAVRLQVTVRPADGSGRRAFTVHTQPQDRSLPWRLNADGLLSAEVSVPADWPGGEPWPPRGASPVDPAALHVDLAAAGLAIGPAFDGVRALWRVGDVHYAEVALPDPVPSDAAGFGLHPALLDAALRAVAFGVPTTDRLHLPFTVAGFALHASGATSARVRLAPGPGAGTVSVSLVDPAGAPIADIAELALRPYLPEDGPAGDLYRVDWHPVALPAVDPSPHPRWAVLDDGRVLADSAAELLGPAALFVDMTAVHEAVSTGTPPPSVIVVDAVSSIATSRAMAELPPPVAAERAVADTLELLQQWLADDLLADVGLVVLTELAVAARPGETPDPAMAAVWAMLGSAQSENPGRITVIDVDGTPASITALPMALAARDPRLALRDGVALAPRLTPLPRPSRTAPDGVDPAGSPPDPGTTTGDRLDADGPVLITGATGAVGGVLARHLVARGVRRLVLTARRGSAAPGAEELLADLTAAGATATVVACDVADRERLAEVLDAYRPGAVFHAAGVLDDGVLTGLTAQRCAAVLRPKAQGAWNLHELTRGRRLSAFVLFSSVAATVGTAGQANYAAANGFLEALAGQRRAEGLPGLAVGWGLWGTGGMAGELGAADRARLARIGITPMAAPDALGLLDAALAYRGSAVAGTGDLPPVVVAAAFAPAALRASAGVGGLPDVLTALAPVTPAPARRSVAAAAPGSGPEGLADSLAALPAQQRGERLLDLVRTEIRGVLGYSDAEVVEDARSLRDMGFDSLTAVELRNRLNSATGLRLPTTLVFDFPTAAALSEQIGTRLVPETGEPAGAVLAVLDRLDALLATRDIPDGEEDDIGERLRNLLWSWQGRQGGDEAAGGADELDAIDDDDLFHTLDRELSGPQPDRLS</sequence>
<dbReference type="InterPro" id="IPR032821">
    <property type="entry name" value="PKS_assoc"/>
</dbReference>
<feature type="active site" description="Proton acceptor; for dehydratase activity" evidence="5">
    <location>
        <position position="1877"/>
    </location>
</feature>
<dbReference type="InterPro" id="IPR013968">
    <property type="entry name" value="PKS_KR"/>
</dbReference>
<dbReference type="InterPro" id="IPR020806">
    <property type="entry name" value="PKS_PP-bd"/>
</dbReference>
<organism evidence="10 11">
    <name type="scientific">Micromonospora humida</name>
    <dbReference type="NCBI Taxonomy" id="2809018"/>
    <lineage>
        <taxon>Bacteria</taxon>
        <taxon>Bacillati</taxon>
        <taxon>Actinomycetota</taxon>
        <taxon>Actinomycetes</taxon>
        <taxon>Micromonosporales</taxon>
        <taxon>Micromonosporaceae</taxon>
        <taxon>Micromonospora</taxon>
    </lineage>
</organism>
<dbReference type="InterPro" id="IPR020807">
    <property type="entry name" value="PKS_DH"/>
</dbReference>
<dbReference type="SMART" id="SM00826">
    <property type="entry name" value="PKS_DH"/>
    <property type="match status" value="2"/>
</dbReference>
<dbReference type="CDD" id="cd00833">
    <property type="entry name" value="PKS"/>
    <property type="match status" value="1"/>
</dbReference>
<feature type="domain" description="PKS/mFAS DH" evidence="9">
    <location>
        <begin position="1845"/>
        <end position="2120"/>
    </location>
</feature>
<comment type="caution">
    <text evidence="10">The sequence shown here is derived from an EMBL/GenBank/DDBJ whole genome shotgun (WGS) entry which is preliminary data.</text>
</comment>
<feature type="active site" description="Proton acceptor; for dehydratase activity" evidence="5">
    <location>
        <position position="109"/>
    </location>
</feature>
<evidence type="ECO:0000256" key="6">
    <source>
        <dbReference type="SAM" id="MobiDB-lite"/>
    </source>
</evidence>
<dbReference type="Pfam" id="PF14765">
    <property type="entry name" value="PS-DH"/>
    <property type="match status" value="2"/>
</dbReference>
<dbReference type="PROSITE" id="PS52004">
    <property type="entry name" value="KS3_2"/>
    <property type="match status" value="1"/>
</dbReference>
<dbReference type="InterPro" id="IPR009081">
    <property type="entry name" value="PP-bd_ACP"/>
</dbReference>
<dbReference type="SMART" id="SM00822">
    <property type="entry name" value="PKS_KR"/>
    <property type="match status" value="2"/>
</dbReference>
<evidence type="ECO:0000256" key="5">
    <source>
        <dbReference type="PROSITE-ProRule" id="PRU01363"/>
    </source>
</evidence>
<dbReference type="Pfam" id="PF22953">
    <property type="entry name" value="SpnB_Rossmann"/>
    <property type="match status" value="2"/>
</dbReference>
<dbReference type="CDD" id="cd08956">
    <property type="entry name" value="KR_3_FAS_SDR_x"/>
    <property type="match status" value="2"/>
</dbReference>
<dbReference type="InterPro" id="IPR018201">
    <property type="entry name" value="Ketoacyl_synth_AS"/>
</dbReference>
<feature type="region of interest" description="C-terminal hotdog fold" evidence="5">
    <location>
        <begin position="213"/>
        <end position="351"/>
    </location>
</feature>
<feature type="active site" description="Proton donor; for dehydratase activity" evidence="5">
    <location>
        <position position="2043"/>
    </location>
</feature>
<keyword evidence="3" id="KW-0808">Transferase</keyword>
<reference evidence="10 11" key="1">
    <citation type="submission" date="2021-02" db="EMBL/GenBank/DDBJ databases">
        <authorList>
            <person name="Ra J.-S."/>
        </authorList>
    </citation>
    <scope>NUCLEOTIDE SEQUENCE [LARGE SCALE GENOMIC DNA]</scope>
    <source>
        <strain evidence="10 11">MMS20-R1-14</strain>
    </source>
</reference>
<evidence type="ECO:0000256" key="4">
    <source>
        <dbReference type="ARBA" id="ARBA00023315"/>
    </source>
</evidence>
<evidence type="ECO:0000259" key="8">
    <source>
        <dbReference type="PROSITE" id="PS52004"/>
    </source>
</evidence>
<evidence type="ECO:0000256" key="2">
    <source>
        <dbReference type="ARBA" id="ARBA00022553"/>
    </source>
</evidence>
<dbReference type="SMART" id="SM00827">
    <property type="entry name" value="PKS_AT"/>
    <property type="match status" value="1"/>
</dbReference>
<evidence type="ECO:0000256" key="1">
    <source>
        <dbReference type="ARBA" id="ARBA00022450"/>
    </source>
</evidence>
<evidence type="ECO:0000259" key="7">
    <source>
        <dbReference type="PROSITE" id="PS50075"/>
    </source>
</evidence>
<feature type="active site" description="Proton donor; for dehydratase activity" evidence="5">
    <location>
        <position position="274"/>
    </location>
</feature>
<evidence type="ECO:0000259" key="9">
    <source>
        <dbReference type="PROSITE" id="PS52019"/>
    </source>
</evidence>
<dbReference type="Pfam" id="PF00109">
    <property type="entry name" value="ketoacyl-synt"/>
    <property type="match status" value="1"/>
</dbReference>